<dbReference type="GO" id="GO:0006357">
    <property type="term" value="P:regulation of transcription by RNA polymerase II"/>
    <property type="evidence" value="ECO:0000318"/>
    <property type="project" value="GO_Central"/>
</dbReference>
<feature type="region of interest" description="Disordered" evidence="9">
    <location>
        <begin position="134"/>
        <end position="187"/>
    </location>
</feature>
<evidence type="ECO:0000256" key="7">
    <source>
        <dbReference type="PROSITE-ProRule" id="PRU00108"/>
    </source>
</evidence>
<dbReference type="InterPro" id="IPR050674">
    <property type="entry name" value="Msh_Homeobox_Regulators"/>
</dbReference>
<evidence type="ECO:0000256" key="9">
    <source>
        <dbReference type="SAM" id="MobiDB-lite"/>
    </source>
</evidence>
<feature type="region of interest" description="Disordered" evidence="9">
    <location>
        <begin position="396"/>
        <end position="418"/>
    </location>
</feature>
<organism evidence="11 12">
    <name type="scientific">Strongylocentrotus purpuratus</name>
    <name type="common">Purple sea urchin</name>
    <dbReference type="NCBI Taxonomy" id="7668"/>
    <lineage>
        <taxon>Eukaryota</taxon>
        <taxon>Metazoa</taxon>
        <taxon>Echinodermata</taxon>
        <taxon>Eleutherozoa</taxon>
        <taxon>Echinozoa</taxon>
        <taxon>Echinoidea</taxon>
        <taxon>Euechinoidea</taxon>
        <taxon>Echinacea</taxon>
        <taxon>Camarodonta</taxon>
        <taxon>Echinidea</taxon>
        <taxon>Strongylocentrotidae</taxon>
        <taxon>Strongylocentrotus</taxon>
    </lineage>
</organism>
<dbReference type="PROSITE" id="PS00027">
    <property type="entry name" value="HOMEOBOX_1"/>
    <property type="match status" value="1"/>
</dbReference>
<dbReference type="InterPro" id="IPR009057">
    <property type="entry name" value="Homeodomain-like_sf"/>
</dbReference>
<dbReference type="Pfam" id="PF00046">
    <property type="entry name" value="Homeodomain"/>
    <property type="match status" value="1"/>
</dbReference>
<evidence type="ECO:0000256" key="5">
    <source>
        <dbReference type="ARBA" id="ARBA00023242"/>
    </source>
</evidence>
<dbReference type="GO" id="GO:0005634">
    <property type="term" value="C:nucleus"/>
    <property type="evidence" value="ECO:0000318"/>
    <property type="project" value="GO_Central"/>
</dbReference>
<dbReference type="SUPFAM" id="SSF46689">
    <property type="entry name" value="Homeodomain-like"/>
    <property type="match status" value="1"/>
</dbReference>
<reference evidence="11" key="2">
    <citation type="submission" date="2021-01" db="UniProtKB">
        <authorList>
            <consortium name="EnsemblMetazoa"/>
        </authorList>
    </citation>
    <scope>IDENTIFICATION</scope>
</reference>
<dbReference type="PANTHER" id="PTHR24338">
    <property type="entry name" value="HOMEOBOX PROTEIN MSX"/>
    <property type="match status" value="1"/>
</dbReference>
<evidence type="ECO:0000313" key="11">
    <source>
        <dbReference type="EnsemblMetazoa" id="XP_003726050"/>
    </source>
</evidence>
<sequence>MALLNSAYSLQQGFYAAGVFPAPLSNYSGFSLVGLRMQPPFGPLSSTTMGQLTAFPGGSAATIAAAASFSMENLRVAQGLRPMLTSGAASPGSLGDKRTGVTDFSIDGILGKRDGDSQTSNRLESIRAKHKLTLHSKHGVSYQDKHYPPPRECVDDNQEATSPHKMTVDDEGDGHESKTDTDTAENPLARFSWLQCTRYKPPRLPRTKRKDGAKKRKLGRNPRVPFSPTQVATLEQKFRCTHYLSSIDVAELSAALNLSENRVKIWFQNRRARERRDKEGIDTKTPSSSTPNLLPPSPASLSQSPHTPISPLSSSSPSSSSSASSMIAMSPFASPSSTSMTTAMIPHLSSPRSSIDAASPSHFSHVSLSPSSSASHHSGMMTENTSIPLCQPPHHHLSLSSTDPRAGSAFTPVSPYLK</sequence>
<evidence type="ECO:0000256" key="8">
    <source>
        <dbReference type="RuleBase" id="RU000682"/>
    </source>
</evidence>
<dbReference type="SMART" id="SM00389">
    <property type="entry name" value="HOX"/>
    <property type="match status" value="1"/>
</dbReference>
<feature type="domain" description="Homeobox" evidence="10">
    <location>
        <begin position="217"/>
        <end position="277"/>
    </location>
</feature>
<name>A0A7M7GGM9_STRPU</name>
<feature type="region of interest" description="Disordered" evidence="9">
    <location>
        <begin position="200"/>
        <end position="227"/>
    </location>
</feature>
<protein>
    <recommendedName>
        <fullName evidence="10">Homeobox domain-containing protein</fullName>
    </recommendedName>
</protein>
<dbReference type="InParanoid" id="A0A7M7GGM9"/>
<dbReference type="GeneID" id="100893580"/>
<accession>A0A7M7GGM9</accession>
<evidence type="ECO:0000256" key="2">
    <source>
        <dbReference type="ARBA" id="ARBA00022473"/>
    </source>
</evidence>
<evidence type="ECO:0000256" key="6">
    <source>
        <dbReference type="ARBA" id="ARBA00038425"/>
    </source>
</evidence>
<dbReference type="EnsemblMetazoa" id="XM_003726002">
    <property type="protein sequence ID" value="XP_003726050"/>
    <property type="gene ID" value="LOC100893580"/>
</dbReference>
<keyword evidence="3 7" id="KW-0238">DNA-binding</keyword>
<feature type="compositionally biased region" description="Basic and acidic residues" evidence="9">
    <location>
        <begin position="143"/>
        <end position="154"/>
    </location>
</feature>
<dbReference type="InterPro" id="IPR017970">
    <property type="entry name" value="Homeobox_CS"/>
</dbReference>
<dbReference type="AlphaFoldDB" id="A0A7M7GGM9"/>
<dbReference type="OrthoDB" id="1867783at2759"/>
<keyword evidence="2" id="KW-0217">Developmental protein</keyword>
<dbReference type="PANTHER" id="PTHR24338:SF0">
    <property type="entry name" value="MUSCLE SEGMENTATION HOMEOBOX"/>
    <property type="match status" value="1"/>
</dbReference>
<evidence type="ECO:0000313" key="12">
    <source>
        <dbReference type="Proteomes" id="UP000007110"/>
    </source>
</evidence>
<feature type="compositionally biased region" description="Low complexity" evidence="9">
    <location>
        <begin position="299"/>
        <end position="325"/>
    </location>
</feature>
<dbReference type="InterPro" id="IPR001356">
    <property type="entry name" value="HD"/>
</dbReference>
<dbReference type="OMA" id="RDKEGID"/>
<evidence type="ECO:0000256" key="3">
    <source>
        <dbReference type="ARBA" id="ARBA00023125"/>
    </source>
</evidence>
<comment type="similarity">
    <text evidence="6">Belongs to the Msh homeobox family.</text>
</comment>
<feature type="region of interest" description="Disordered" evidence="9">
    <location>
        <begin position="274"/>
        <end position="325"/>
    </location>
</feature>
<dbReference type="RefSeq" id="XP_003726050.1">
    <property type="nucleotide sequence ID" value="XM_003726002.3"/>
</dbReference>
<dbReference type="Proteomes" id="UP000007110">
    <property type="component" value="Unassembled WGS sequence"/>
</dbReference>
<keyword evidence="4 7" id="KW-0371">Homeobox</keyword>
<dbReference type="GO" id="GO:0000981">
    <property type="term" value="F:DNA-binding transcription factor activity, RNA polymerase II-specific"/>
    <property type="evidence" value="ECO:0000318"/>
    <property type="project" value="GO_Central"/>
</dbReference>
<evidence type="ECO:0000259" key="10">
    <source>
        <dbReference type="PROSITE" id="PS50071"/>
    </source>
</evidence>
<keyword evidence="5 7" id="KW-0539">Nucleus</keyword>
<dbReference type="KEGG" id="spu:100893580"/>
<dbReference type="GO" id="GO:0048598">
    <property type="term" value="P:embryonic morphogenesis"/>
    <property type="evidence" value="ECO:0000318"/>
    <property type="project" value="GO_Central"/>
</dbReference>
<evidence type="ECO:0000256" key="1">
    <source>
        <dbReference type="ARBA" id="ARBA00004123"/>
    </source>
</evidence>
<evidence type="ECO:0000256" key="4">
    <source>
        <dbReference type="ARBA" id="ARBA00023155"/>
    </source>
</evidence>
<comment type="subcellular location">
    <subcellularLocation>
        <location evidence="1 7 8">Nucleus</location>
    </subcellularLocation>
</comment>
<reference evidence="12" key="1">
    <citation type="submission" date="2015-02" db="EMBL/GenBank/DDBJ databases">
        <title>Genome sequencing for Strongylocentrotus purpuratus.</title>
        <authorList>
            <person name="Murali S."/>
            <person name="Liu Y."/>
            <person name="Vee V."/>
            <person name="English A."/>
            <person name="Wang M."/>
            <person name="Skinner E."/>
            <person name="Han Y."/>
            <person name="Muzny D.M."/>
            <person name="Worley K.C."/>
            <person name="Gibbs R.A."/>
        </authorList>
    </citation>
    <scope>NUCLEOTIDE SEQUENCE</scope>
</reference>
<proteinExistence type="inferred from homology"/>
<keyword evidence="12" id="KW-1185">Reference proteome</keyword>
<dbReference type="Gene3D" id="1.10.10.60">
    <property type="entry name" value="Homeodomain-like"/>
    <property type="match status" value="1"/>
</dbReference>
<dbReference type="GO" id="GO:0000977">
    <property type="term" value="F:RNA polymerase II transcription regulatory region sequence-specific DNA binding"/>
    <property type="evidence" value="ECO:0000318"/>
    <property type="project" value="GO_Central"/>
</dbReference>
<feature type="DNA-binding region" description="Homeobox" evidence="7">
    <location>
        <begin position="219"/>
        <end position="278"/>
    </location>
</feature>
<dbReference type="CDD" id="cd00086">
    <property type="entry name" value="homeodomain"/>
    <property type="match status" value="1"/>
</dbReference>
<dbReference type="PROSITE" id="PS50071">
    <property type="entry name" value="HOMEOBOX_2"/>
    <property type="match status" value="1"/>
</dbReference>
<feature type="compositionally biased region" description="Basic residues" evidence="9">
    <location>
        <begin position="200"/>
        <end position="220"/>
    </location>
</feature>